<dbReference type="InterPro" id="IPR025667">
    <property type="entry name" value="SprB_repeat"/>
</dbReference>
<dbReference type="GO" id="GO:0006508">
    <property type="term" value="P:proteolysis"/>
    <property type="evidence" value="ECO:0007669"/>
    <property type="project" value="UniProtKB-KW"/>
</dbReference>
<gene>
    <name evidence="6" type="ORF">FRY97_00010</name>
</gene>
<organism evidence="6 7">
    <name type="scientific">Phaeodactylibacter luteus</name>
    <dbReference type="NCBI Taxonomy" id="1564516"/>
    <lineage>
        <taxon>Bacteria</taxon>
        <taxon>Pseudomonadati</taxon>
        <taxon>Bacteroidota</taxon>
        <taxon>Saprospiria</taxon>
        <taxon>Saprospirales</taxon>
        <taxon>Haliscomenobacteraceae</taxon>
        <taxon>Phaeodactylibacter</taxon>
    </lineage>
</organism>
<dbReference type="Gene3D" id="2.60.40.740">
    <property type="match status" value="4"/>
</dbReference>
<feature type="domain" description="MAM" evidence="3">
    <location>
        <begin position="312"/>
        <end position="480"/>
    </location>
</feature>
<dbReference type="SUPFAM" id="SSF49899">
    <property type="entry name" value="Concanavalin A-like lectins/glucanases"/>
    <property type="match status" value="1"/>
</dbReference>
<dbReference type="Proteomes" id="UP000321580">
    <property type="component" value="Unassembled WGS sequence"/>
</dbReference>
<proteinExistence type="predicted"/>
<dbReference type="Pfam" id="PF19081">
    <property type="entry name" value="Ig_7"/>
    <property type="match status" value="1"/>
</dbReference>
<evidence type="ECO:0000259" key="3">
    <source>
        <dbReference type="PROSITE" id="PS50060"/>
    </source>
</evidence>
<dbReference type="GO" id="GO:0005975">
    <property type="term" value="P:carbohydrate metabolic process"/>
    <property type="evidence" value="ECO:0007669"/>
    <property type="project" value="UniProtKB-ARBA"/>
</dbReference>
<sequence length="1996" mass="208065">MAVPNTHQMNTQYTQILGFCLIAALGLSYSADAQGIVVNNPACDIGLTLRDGSCDPALNVVPDPNRIVINVNNAPGTALGADVALQEVQLIIRHTWANDLDISLRSPAGTEIVLTSDNGGGDDNYGDPSLPGCTAPARLSMGSCSRVEDGLPPFTATVYRPEESLYHFNDGFTDPNGFWELIICDDAAGDIGRLEYVSLVFAPISCLPVDALNILSVDTTAVTLSWAPESSCGTTYLEYGLPGFAPGAGDTPGEGTVVELNGCPPFTISGLAADTPYEFYARSSCGGPISVNACPAEATTGCAPPPISLLESFEEEALCGNLCSSPCSLMGFWQNTPLNDYDWLASTGPTPTAGTGPNSGLGAGQYIYLEASGATCGFGKTAYLESGCFVLDKQGTDTCHFAFSYHMQGDGIGRLRLEVSEDGGFNWAPLWQATGEQSPDWQTAYIGLGDYPDGDTLRLRFVGEEGVNARGDIALDELRFHGSMPLGTPDLVFYTDLDGDGFGDDALPVKSCSSAPPPGFSALGGDCDDSDPAINPGAPETPCNSTDENCNGTTDENLLPPPVVTHDTICSGEAALLTASPNFDKFIFWYSTPDGDDFAGFGNSFAPSQALVNNGPAPVIYEFYAEESDLVCTSAERAVARVVVNPTPNTSQATVPSLCPGDSIDLAGIVFSDEHLTGSAYTFHSGLPATPGNQLANTTVSADGAYYYMATSPSGCSESRLLTFDARPGPVLSFSPSDSIMLCQEATANALVQASGGGGGFSYQWSTGSTSPEIALAGNPDAGVREAYSITVTDGQGCFSVDSLILQTTVSVDSVRVQTQGVSDCSGQDGQLTLTPLDGAPPYAYSWFSSNGVQGDTSGLAGALTLSNLPQGAYRVTITDSSPEGCERVLRSILIGGPGTAIQVPEITPVSCAGLADGQICIPTTGGSPVFEWSNGAAGPCIDNLTGGQYSVTVTDGACTYLLDSLDVPSPVPLQTVFDAVQPSCANTTDGAITALALGGSPPYAYLWSNNINFPDPFGLEAGMYTVTVTDSRGCQLASDYLLEAPMPLDIQLTRQSSTSCAGDSNGLLQVDGAGGTPPYAYAWGNGASSPLLLNLAPGSYPVTVTDFNGCSQAASFVVASPAPVETDVLEVKHPSCKGEKDGLIIVRGQGGTPPYSYAWSNNLPPDSIQLDLPEGRYEVIITDANNCASDTLSITLTAVSQLGLQATVVPPFCEGLAAGSIALSPTGAAPYTYLWASGDTTAQRTGLSTGTYQVLIEDEEGCQLDTALTITAPQVFSGMANLVQPACFNSMDGVANVTVVNAPGAPSPLPPYQFEWNDGETGPGRVGMPDGVYAVSITDSRGCQLVLDSLSIDSPDRLEAGQEALGEIVCHGEQNGFIEVATRGGTPPYLFNWVGENIQTEDIFGLGAGSYRLVIADQNGCSFDTTFLLSQPSPLNLGLTVDAEDICEGGRVLGIYSTISGGTPPYSLQWSNGETVSGIIDPAPADYQLTVTDANNCMQASRQVKVKEVTPPFELMAFETEDISCNGQANGCATAVVSGGSSLYRYHFSNGHISVSDSSQSTICGLSPGNYQVTVTDLSTGCNASSPLTPLSQPAPLTLVRDSVRQIKCFGSSTGGIFTSAAGGTMPYSYTWFDSENNSFDGDGDLTGLPAGSYTGIIIDENGCTASITAMIAPQYGAIGSTLASTTPAACRGDSTGALDVQISGGLPPYTYAWSNGSTQQDLTGVPAGIYALTVTDAAGCIAPLGSYPIGQPDSALVLTQAVIDSVQCAGSADGFISVAAAGGQPPYTYEWLYESNLLPVASPVLANRPQGAYQLNLIDQNGCLKQFDFNLPEPLPLQVGIQQTSLPPSAVAIVDGGTLPYEVTWSDGTTGDTLVLSETGVYGYTVRDGNGCELMYEELLVQAHEEPGKGTGGLLFPNPASHEVWFQYSLNSPEPLRLQLYDAKGVLAKDLQVLPANRQLKTRVSLDQLPEGVYWFVAYSGREQIYAAPLVITR</sequence>
<dbReference type="EMBL" id="VOOR01000001">
    <property type="protein sequence ID" value="TXB70123.1"/>
    <property type="molecule type" value="Genomic_DNA"/>
</dbReference>
<dbReference type="GO" id="GO:0016020">
    <property type="term" value="C:membrane"/>
    <property type="evidence" value="ECO:0007669"/>
    <property type="project" value="InterPro"/>
</dbReference>
<feature type="domain" description="P/Homo B" evidence="5">
    <location>
        <begin position="39"/>
        <end position="208"/>
    </location>
</feature>
<dbReference type="PROSITE" id="PS50060">
    <property type="entry name" value="MAM_2"/>
    <property type="match status" value="1"/>
</dbReference>
<dbReference type="InterPro" id="IPR013320">
    <property type="entry name" value="ConA-like_dom_sf"/>
</dbReference>
<dbReference type="InterPro" id="IPR044023">
    <property type="entry name" value="Ig_7"/>
</dbReference>
<reference evidence="6 7" key="1">
    <citation type="submission" date="2019-08" db="EMBL/GenBank/DDBJ databases">
        <title>Genome of Phaeodactylibacter luteus.</title>
        <authorList>
            <person name="Bowman J.P."/>
        </authorList>
    </citation>
    <scope>NUCLEOTIDE SEQUENCE [LARGE SCALE GENOMIC DNA]</scope>
    <source>
        <strain evidence="6 7">KCTC 42180</strain>
    </source>
</reference>
<evidence type="ECO:0008006" key="8">
    <source>
        <dbReference type="Google" id="ProtNLM"/>
    </source>
</evidence>
<dbReference type="PROSITE" id="PS50853">
    <property type="entry name" value="FN3"/>
    <property type="match status" value="1"/>
</dbReference>
<dbReference type="CDD" id="cd06263">
    <property type="entry name" value="MAM"/>
    <property type="match status" value="1"/>
</dbReference>
<dbReference type="Pfam" id="PF11617">
    <property type="entry name" value="Cu-binding_MopE"/>
    <property type="match status" value="1"/>
</dbReference>
<dbReference type="GO" id="GO:0004553">
    <property type="term" value="F:hydrolase activity, hydrolyzing O-glycosyl compounds"/>
    <property type="evidence" value="ECO:0007669"/>
    <property type="project" value="UniProtKB-ARBA"/>
</dbReference>
<dbReference type="InterPro" id="IPR021655">
    <property type="entry name" value="Put_metal-bd"/>
</dbReference>
<dbReference type="CDD" id="cd00063">
    <property type="entry name" value="FN3"/>
    <property type="match status" value="1"/>
</dbReference>
<evidence type="ECO:0000259" key="5">
    <source>
        <dbReference type="PROSITE" id="PS51829"/>
    </source>
</evidence>
<dbReference type="GO" id="GO:0004252">
    <property type="term" value="F:serine-type endopeptidase activity"/>
    <property type="evidence" value="ECO:0007669"/>
    <property type="project" value="InterPro"/>
</dbReference>
<dbReference type="SUPFAM" id="SSF49785">
    <property type="entry name" value="Galactose-binding domain-like"/>
    <property type="match status" value="1"/>
</dbReference>
<evidence type="ECO:0000313" key="7">
    <source>
        <dbReference type="Proteomes" id="UP000321580"/>
    </source>
</evidence>
<evidence type="ECO:0000259" key="4">
    <source>
        <dbReference type="PROSITE" id="PS50853"/>
    </source>
</evidence>
<feature type="domain" description="Fibronectin type-III" evidence="4">
    <location>
        <begin position="208"/>
        <end position="306"/>
    </location>
</feature>
<dbReference type="Gene3D" id="2.60.120.200">
    <property type="match status" value="1"/>
</dbReference>
<accession>A0A5C6S6Y9</accession>
<protein>
    <recommendedName>
        <fullName evidence="8">T9SS type A sorting domain-containing protein</fullName>
    </recommendedName>
</protein>
<name>A0A5C6S6Y9_9BACT</name>
<evidence type="ECO:0000313" key="6">
    <source>
        <dbReference type="EMBL" id="TXB70123.1"/>
    </source>
</evidence>
<dbReference type="PROSITE" id="PS51829">
    <property type="entry name" value="P_HOMO_B"/>
    <property type="match status" value="1"/>
</dbReference>
<dbReference type="Pfam" id="PF13573">
    <property type="entry name" value="SprB"/>
    <property type="match status" value="9"/>
</dbReference>
<dbReference type="InterPro" id="IPR002884">
    <property type="entry name" value="P_dom"/>
</dbReference>
<dbReference type="InterPro" id="IPR003961">
    <property type="entry name" value="FN3_dom"/>
</dbReference>
<dbReference type="InterPro" id="IPR000998">
    <property type="entry name" value="MAM_dom"/>
</dbReference>
<keyword evidence="1" id="KW-0645">Protease</keyword>
<evidence type="ECO:0000256" key="1">
    <source>
        <dbReference type="ARBA" id="ARBA00022670"/>
    </source>
</evidence>
<dbReference type="Pfam" id="PF00629">
    <property type="entry name" value="MAM"/>
    <property type="match status" value="1"/>
</dbReference>
<dbReference type="SMART" id="SM00137">
    <property type="entry name" value="MAM"/>
    <property type="match status" value="1"/>
</dbReference>
<comment type="caution">
    <text evidence="6">The sequence shown here is derived from an EMBL/GenBank/DDBJ whole genome shotgun (WGS) entry which is preliminary data.</text>
</comment>
<dbReference type="Gene3D" id="2.60.120.260">
    <property type="entry name" value="Galactose-binding domain-like"/>
    <property type="match status" value="1"/>
</dbReference>
<keyword evidence="7" id="KW-1185">Reference proteome</keyword>
<evidence type="ECO:0000256" key="2">
    <source>
        <dbReference type="ARBA" id="ARBA00022801"/>
    </source>
</evidence>
<dbReference type="InterPro" id="IPR036116">
    <property type="entry name" value="FN3_sf"/>
</dbReference>
<keyword evidence="2" id="KW-0378">Hydrolase</keyword>
<dbReference type="SUPFAM" id="SSF49265">
    <property type="entry name" value="Fibronectin type III"/>
    <property type="match status" value="1"/>
</dbReference>
<dbReference type="InterPro" id="IPR008979">
    <property type="entry name" value="Galactose-bd-like_sf"/>
</dbReference>